<dbReference type="PROSITE" id="PS50920">
    <property type="entry name" value="SOLCAR"/>
    <property type="match status" value="3"/>
</dbReference>
<dbReference type="AlphaFoldDB" id="A0A7S2WCD7"/>
<feature type="repeat" description="Solcar" evidence="10">
    <location>
        <begin position="1"/>
        <end position="90"/>
    </location>
</feature>
<accession>A0A7S2WCD7</accession>
<dbReference type="GO" id="GO:0005743">
    <property type="term" value="C:mitochondrial inner membrane"/>
    <property type="evidence" value="ECO:0007669"/>
    <property type="project" value="UniProtKB-SubCell"/>
</dbReference>
<dbReference type="EMBL" id="HBHK01009864">
    <property type="protein sequence ID" value="CAD9678438.1"/>
    <property type="molecule type" value="Transcribed_RNA"/>
</dbReference>
<evidence type="ECO:0000256" key="5">
    <source>
        <dbReference type="ARBA" id="ARBA00022737"/>
    </source>
</evidence>
<dbReference type="InterPro" id="IPR023395">
    <property type="entry name" value="MCP_dom_sf"/>
</dbReference>
<comment type="subcellular location">
    <subcellularLocation>
        <location evidence="1">Mitochondrion inner membrane</location>
        <topology evidence="1">Multi-pass membrane protein</topology>
    </subcellularLocation>
</comment>
<evidence type="ECO:0000256" key="8">
    <source>
        <dbReference type="ARBA" id="ARBA00023128"/>
    </source>
</evidence>
<evidence type="ECO:0000256" key="4">
    <source>
        <dbReference type="ARBA" id="ARBA00022692"/>
    </source>
</evidence>
<keyword evidence="8" id="KW-0496">Mitochondrion</keyword>
<dbReference type="PRINTS" id="PR00926">
    <property type="entry name" value="MITOCARRIER"/>
</dbReference>
<keyword evidence="3 11" id="KW-0813">Transport</keyword>
<evidence type="ECO:0000256" key="7">
    <source>
        <dbReference type="ARBA" id="ARBA00022989"/>
    </source>
</evidence>
<keyword evidence="7" id="KW-1133">Transmembrane helix</keyword>
<dbReference type="SUPFAM" id="SSF103506">
    <property type="entry name" value="Mitochondrial carrier"/>
    <property type="match status" value="1"/>
</dbReference>
<feature type="repeat" description="Solcar" evidence="10">
    <location>
        <begin position="104"/>
        <end position="199"/>
    </location>
</feature>
<keyword evidence="6" id="KW-0999">Mitochondrion inner membrane</keyword>
<dbReference type="InterPro" id="IPR002067">
    <property type="entry name" value="MCP"/>
</dbReference>
<comment type="similarity">
    <text evidence="2 11">Belongs to the mitochondrial carrier (TC 2.A.29) family.</text>
</comment>
<gene>
    <name evidence="12" type="ORF">QSP1433_LOCUS6172</name>
</gene>
<name>A0A7S2WCD7_9STRA</name>
<keyword evidence="4 10" id="KW-0812">Transmembrane</keyword>
<evidence type="ECO:0000256" key="6">
    <source>
        <dbReference type="ARBA" id="ARBA00022792"/>
    </source>
</evidence>
<keyword evidence="9 10" id="KW-0472">Membrane</keyword>
<organism evidence="12">
    <name type="scientific">Mucochytrium quahogii</name>
    <dbReference type="NCBI Taxonomy" id="96639"/>
    <lineage>
        <taxon>Eukaryota</taxon>
        <taxon>Sar</taxon>
        <taxon>Stramenopiles</taxon>
        <taxon>Bigyra</taxon>
        <taxon>Labyrinthulomycetes</taxon>
        <taxon>Thraustochytrida</taxon>
        <taxon>Thraustochytriidae</taxon>
        <taxon>Mucochytrium</taxon>
    </lineage>
</organism>
<evidence type="ECO:0000256" key="11">
    <source>
        <dbReference type="RuleBase" id="RU000488"/>
    </source>
</evidence>
<dbReference type="PANTHER" id="PTHR45928:SF1">
    <property type="entry name" value="RE38146P"/>
    <property type="match status" value="1"/>
</dbReference>
<evidence type="ECO:0000256" key="2">
    <source>
        <dbReference type="ARBA" id="ARBA00006375"/>
    </source>
</evidence>
<protein>
    <recommendedName>
        <fullName evidence="13">Mitochondrial carrier protein</fullName>
    </recommendedName>
</protein>
<dbReference type="InterPro" id="IPR051508">
    <property type="entry name" value="Mito_Carrier_Antiporter"/>
</dbReference>
<dbReference type="InterPro" id="IPR018108">
    <property type="entry name" value="MCP_transmembrane"/>
</dbReference>
<evidence type="ECO:0000256" key="1">
    <source>
        <dbReference type="ARBA" id="ARBA00004448"/>
    </source>
</evidence>
<reference evidence="12" key="1">
    <citation type="submission" date="2021-01" db="EMBL/GenBank/DDBJ databases">
        <authorList>
            <person name="Corre E."/>
            <person name="Pelletier E."/>
            <person name="Niang G."/>
            <person name="Scheremetjew M."/>
            <person name="Finn R."/>
            <person name="Kale V."/>
            <person name="Holt S."/>
            <person name="Cochrane G."/>
            <person name="Meng A."/>
            <person name="Brown T."/>
            <person name="Cohen L."/>
        </authorList>
    </citation>
    <scope>NUCLEOTIDE SEQUENCE</scope>
    <source>
        <strain evidence="12">NY070348D</strain>
    </source>
</reference>
<evidence type="ECO:0008006" key="13">
    <source>
        <dbReference type="Google" id="ProtNLM"/>
    </source>
</evidence>
<evidence type="ECO:0000256" key="10">
    <source>
        <dbReference type="PROSITE-ProRule" id="PRU00282"/>
    </source>
</evidence>
<keyword evidence="5" id="KW-0677">Repeat</keyword>
<evidence type="ECO:0000256" key="9">
    <source>
        <dbReference type="ARBA" id="ARBA00023136"/>
    </source>
</evidence>
<sequence>MEDFVAGGMAALASITIMHPVDVVKTRLQFQGEQGNAVGAKQYRGVFSSLRMIARHEGFAGLYRGIVPAYGLQFAVTATRFGVYGLAKDFLAEYDKAQGNEGADSFGRNFLLAAVSGACGAVFGNPFFALKTRAQAYSSSKDLGTGARSKPPASLFRSMIDIYQMEGLKGYFRGFDAFVPRVVAYGAVQLGVYDFAKETLRRTFHLNDGFPLQAGTAFIAAISAVVAIQPFDFLAARLMNQPVDPVTKKGTLYNGFLDCAYKSVKAEGVMCFSKGGWANMCRMGPYTVLVLVFFEQSKKIVNSVKRSEVIKS</sequence>
<dbReference type="Pfam" id="PF00153">
    <property type="entry name" value="Mito_carr"/>
    <property type="match status" value="3"/>
</dbReference>
<proteinExistence type="inferred from homology"/>
<dbReference type="PANTHER" id="PTHR45928">
    <property type="entry name" value="RE38146P"/>
    <property type="match status" value="1"/>
</dbReference>
<feature type="repeat" description="Solcar" evidence="10">
    <location>
        <begin position="208"/>
        <end position="300"/>
    </location>
</feature>
<dbReference type="GO" id="GO:0055085">
    <property type="term" value="P:transmembrane transport"/>
    <property type="evidence" value="ECO:0007669"/>
    <property type="project" value="InterPro"/>
</dbReference>
<dbReference type="Gene3D" id="1.50.40.10">
    <property type="entry name" value="Mitochondrial carrier domain"/>
    <property type="match status" value="1"/>
</dbReference>
<evidence type="ECO:0000256" key="3">
    <source>
        <dbReference type="ARBA" id="ARBA00022448"/>
    </source>
</evidence>
<evidence type="ECO:0000313" key="12">
    <source>
        <dbReference type="EMBL" id="CAD9678438.1"/>
    </source>
</evidence>